<dbReference type="EMBL" id="CP109109">
    <property type="protein sequence ID" value="WSB98166.1"/>
    <property type="molecule type" value="Genomic_DNA"/>
</dbReference>
<reference evidence="1" key="1">
    <citation type="submission" date="2022-10" db="EMBL/GenBank/DDBJ databases">
        <title>The complete genomes of actinobacterial strains from the NBC collection.</title>
        <authorList>
            <person name="Joergensen T.S."/>
            <person name="Alvarez Arevalo M."/>
            <person name="Sterndorff E.B."/>
            <person name="Faurdal D."/>
            <person name="Vuksanovic O."/>
            <person name="Mourched A.-S."/>
            <person name="Charusanti P."/>
            <person name="Shaw S."/>
            <person name="Blin K."/>
            <person name="Weber T."/>
        </authorList>
    </citation>
    <scope>NUCLEOTIDE SEQUENCE</scope>
    <source>
        <strain evidence="1">NBC 01771</strain>
    </source>
</reference>
<name>A0ACD4ZK19_9ACTN</name>
<sequence length="316" mass="35259">MTDSASSKESADRLVEELQNYLRVRAEHALVDVGERLGDTAARLAAPGTGLGSMLGSAAKGSVSTGGGLVKDLLKQQFKKVTGGKDDGKKSGGKGKTTTVVEDIDIGVPVSDVYNQWTRFNEFESFTKGVTGVDQRDETTSDWHVKVARSHRNWKAHVEEQVPDERIVWTSEAPKGSTRGVVTFHPLGDSLTKVLLVLEYTPQGPVEKIGNLWRAQGRRARLDLKLFRAYLMTQGEQPEGWRGEIREGEVVSEEPEGEEDEAEEDEDEAVDDEEKEAGEDEAYEDEQYEDEQYEEDEEEGEDTRERGRRRRTPAAR</sequence>
<dbReference type="Proteomes" id="UP001348369">
    <property type="component" value="Chromosome"/>
</dbReference>
<proteinExistence type="predicted"/>
<protein>
    <submittedName>
        <fullName evidence="1">SRPBCC family protein</fullName>
    </submittedName>
</protein>
<keyword evidence="2" id="KW-1185">Reference proteome</keyword>
<accession>A0ACD4ZK19</accession>
<gene>
    <name evidence="1" type="ORF">OG835_14810</name>
</gene>
<evidence type="ECO:0000313" key="2">
    <source>
        <dbReference type="Proteomes" id="UP001348369"/>
    </source>
</evidence>
<organism evidence="1 2">
    <name type="scientific">Streptomyces scopuliridis</name>
    <dbReference type="NCBI Taxonomy" id="452529"/>
    <lineage>
        <taxon>Bacteria</taxon>
        <taxon>Bacillati</taxon>
        <taxon>Actinomycetota</taxon>
        <taxon>Actinomycetes</taxon>
        <taxon>Kitasatosporales</taxon>
        <taxon>Streptomycetaceae</taxon>
        <taxon>Streptomyces</taxon>
    </lineage>
</organism>
<evidence type="ECO:0000313" key="1">
    <source>
        <dbReference type="EMBL" id="WSB98166.1"/>
    </source>
</evidence>